<evidence type="ECO:0000256" key="1">
    <source>
        <dbReference type="SAM" id="Coils"/>
    </source>
</evidence>
<reference evidence="5" key="1">
    <citation type="submission" date="2013-03" db="EMBL/GenBank/DDBJ databases">
        <title>The Genome Sequence of Anopheles dirus WRAIR2.</title>
        <authorList>
            <consortium name="The Broad Institute Genomics Platform"/>
            <person name="Neafsey D.E."/>
            <person name="Walton C."/>
            <person name="Walker B."/>
            <person name="Young S.K."/>
            <person name="Zeng Q."/>
            <person name="Gargeya S."/>
            <person name="Fitzgerald M."/>
            <person name="Haas B."/>
            <person name="Abouelleil A."/>
            <person name="Allen A.W."/>
            <person name="Alvarado L."/>
            <person name="Arachchi H.M."/>
            <person name="Berlin A.M."/>
            <person name="Chapman S.B."/>
            <person name="Gainer-Dewar J."/>
            <person name="Goldberg J."/>
            <person name="Griggs A."/>
            <person name="Gujja S."/>
            <person name="Hansen M."/>
            <person name="Howarth C."/>
            <person name="Imamovic A."/>
            <person name="Ireland A."/>
            <person name="Larimer J."/>
            <person name="McCowan C."/>
            <person name="Murphy C."/>
            <person name="Pearson M."/>
            <person name="Poon T.W."/>
            <person name="Priest M."/>
            <person name="Roberts A."/>
            <person name="Saif S."/>
            <person name="Shea T."/>
            <person name="Sisk P."/>
            <person name="Sykes S."/>
            <person name="Wortman J."/>
            <person name="Nusbaum C."/>
            <person name="Birren B."/>
        </authorList>
    </citation>
    <scope>NUCLEOTIDE SEQUENCE [LARGE SCALE GENOMIC DNA]</scope>
    <source>
        <strain evidence="5">WRAIR2</strain>
    </source>
</reference>
<reference evidence="4" key="2">
    <citation type="submission" date="2020-05" db="UniProtKB">
        <authorList>
            <consortium name="EnsemblMetazoa"/>
        </authorList>
    </citation>
    <scope>IDENTIFICATION</scope>
    <source>
        <strain evidence="4">WRAIR2</strain>
    </source>
</reference>
<evidence type="ECO:0000259" key="2">
    <source>
        <dbReference type="Pfam" id="PF12596"/>
    </source>
</evidence>
<dbReference type="EnsemblMetazoa" id="ADIR011637-RA">
    <property type="protein sequence ID" value="ADIR011637-PA"/>
    <property type="gene ID" value="ADIR011637"/>
</dbReference>
<sequence>MPYKACAAAFRGNNSNNIKQRGLDISFHNFSPETIPTVNLLVQNNANACSIYRSETDYEQVHYDQLLLQRTQQPSHAENLNVKNENIKDLELKLRKIEEANQTLVEHNQNLRMLLARLKYDTAADEIVRPHNYLQVVKARGLFHKWKQPVFLGFDKKMTKEIIITLIEKLSNANINVIGIVSDNAASNLSCWKELGDHDPAAPYFKHPTTNSNGQKFKPDLLLDLISKRNEAELTPLYKLNKSHLIMTSHERQHVRRAAQLLSRTTAISLRKYYPYNNEATKFADFIETIDLWFSISDSYTPLAKLDYKKSYSGNENQKKSLQDMFELISTMTIIDKPGMQIFQKSLLMQITSLGMIFDDMQRKHGISFISTHKNQTYMNPGPHLNEDESISAEQRVAIENENDAYHNESNEDFVLATLNSSGDIMNTLNEAEQDGNNMNSESSELLSTVSSTIVELPEQDSDGLEYVMGYIAFKYRDKFPELEL</sequence>
<dbReference type="PANTHER" id="PTHR46927">
    <property type="entry name" value="AGAP005574-PA"/>
    <property type="match status" value="1"/>
</dbReference>
<feature type="domain" description="Transposable element P transposase-like C-terminal" evidence="2">
    <location>
        <begin position="386"/>
        <end position="484"/>
    </location>
</feature>
<feature type="coiled-coil region" evidence="1">
    <location>
        <begin position="80"/>
        <end position="117"/>
    </location>
</feature>
<proteinExistence type="predicted"/>
<feature type="domain" description="Transposable element P transposase-like RNase H" evidence="3">
    <location>
        <begin position="130"/>
        <end position="196"/>
    </location>
</feature>
<dbReference type="InterPro" id="IPR048365">
    <property type="entry name" value="TNP-like_RNaseH_N"/>
</dbReference>
<dbReference type="PANTHER" id="PTHR46927:SF3">
    <property type="entry name" value="THAP-TYPE DOMAIN-CONTAINING PROTEIN"/>
    <property type="match status" value="1"/>
</dbReference>
<dbReference type="Proteomes" id="UP000075884">
    <property type="component" value="Unassembled WGS sequence"/>
</dbReference>
<protein>
    <submittedName>
        <fullName evidence="4">Uncharacterized protein</fullName>
    </submittedName>
</protein>
<keyword evidence="1" id="KW-0175">Coiled coil</keyword>
<evidence type="ECO:0000313" key="4">
    <source>
        <dbReference type="EnsemblMetazoa" id="ADIR011637-PA"/>
    </source>
</evidence>
<keyword evidence="5" id="KW-1185">Reference proteome</keyword>
<accession>A0A182NVD6</accession>
<dbReference type="InterPro" id="IPR052224">
    <property type="entry name" value="THAP_domain_protein"/>
</dbReference>
<evidence type="ECO:0000259" key="3">
    <source>
        <dbReference type="Pfam" id="PF21787"/>
    </source>
</evidence>
<dbReference type="InterPro" id="IPR022242">
    <property type="entry name" value="TNP-like_C"/>
</dbReference>
<name>A0A182NVD6_9DIPT</name>
<dbReference type="STRING" id="7168.A0A182NVD6"/>
<dbReference type="VEuPathDB" id="VectorBase:ADIR011637"/>
<dbReference type="Pfam" id="PF12596">
    <property type="entry name" value="Tnp_P_element_C"/>
    <property type="match status" value="1"/>
</dbReference>
<evidence type="ECO:0000313" key="5">
    <source>
        <dbReference type="Proteomes" id="UP000075884"/>
    </source>
</evidence>
<dbReference type="AlphaFoldDB" id="A0A182NVD6"/>
<dbReference type="Pfam" id="PF21787">
    <property type="entry name" value="TNP-like_RNaseH_N"/>
    <property type="match status" value="1"/>
</dbReference>
<organism evidence="4 5">
    <name type="scientific">Anopheles dirus</name>
    <dbReference type="NCBI Taxonomy" id="7168"/>
    <lineage>
        <taxon>Eukaryota</taxon>
        <taxon>Metazoa</taxon>
        <taxon>Ecdysozoa</taxon>
        <taxon>Arthropoda</taxon>
        <taxon>Hexapoda</taxon>
        <taxon>Insecta</taxon>
        <taxon>Pterygota</taxon>
        <taxon>Neoptera</taxon>
        <taxon>Endopterygota</taxon>
        <taxon>Diptera</taxon>
        <taxon>Nematocera</taxon>
        <taxon>Culicoidea</taxon>
        <taxon>Culicidae</taxon>
        <taxon>Anophelinae</taxon>
        <taxon>Anopheles</taxon>
    </lineage>
</organism>